<protein>
    <submittedName>
        <fullName evidence="1">MSHA biogenesis protein MshI</fullName>
    </submittedName>
</protein>
<dbReference type="InterPro" id="IPR043129">
    <property type="entry name" value="ATPase_NBD"/>
</dbReference>
<dbReference type="Gene3D" id="3.30.420.380">
    <property type="match status" value="1"/>
</dbReference>
<dbReference type="EMBL" id="JBGXBU010000003">
    <property type="protein sequence ID" value="MFM4893349.1"/>
    <property type="molecule type" value="Genomic_DNA"/>
</dbReference>
<dbReference type="SUPFAM" id="SSF53067">
    <property type="entry name" value="Actin-like ATPase domain"/>
    <property type="match status" value="1"/>
</dbReference>
<proteinExistence type="predicted"/>
<dbReference type="RefSeq" id="WP_408789749.1">
    <property type="nucleotide sequence ID" value="NZ_JBGXBU010000003.1"/>
</dbReference>
<gene>
    <name evidence="1" type="ORF">ACEUDJ_10800</name>
</gene>
<keyword evidence="2" id="KW-1185">Reference proteome</keyword>
<comment type="caution">
    <text evidence="1">The sequence shown here is derived from an EMBL/GenBank/DDBJ whole genome shotgun (WGS) entry which is preliminary data.</text>
</comment>
<dbReference type="GeneID" id="97220363"/>
<evidence type="ECO:0000313" key="1">
    <source>
        <dbReference type="EMBL" id="MFM4893349.1"/>
    </source>
</evidence>
<name>A0ABW9GRU5_9GAMM</name>
<accession>A0ABW9GRU5</accession>
<reference evidence="1 2" key="1">
    <citation type="submission" date="2024-09" db="EMBL/GenBank/DDBJ databases">
        <title>Aeromonas strains Genome sequencing and assembly.</title>
        <authorList>
            <person name="Hu X."/>
            <person name="Tang B."/>
        </authorList>
    </citation>
    <scope>NUCLEOTIDE SEQUENCE [LARGE SCALE GENOMIC DNA]</scope>
    <source>
        <strain evidence="1 2">NB23SCDHY001</strain>
    </source>
</reference>
<organism evidence="1 2">
    <name type="scientific">Aeromonas bivalvium</name>
    <dbReference type="NCBI Taxonomy" id="440079"/>
    <lineage>
        <taxon>Bacteria</taxon>
        <taxon>Pseudomonadati</taxon>
        <taxon>Pseudomonadota</taxon>
        <taxon>Gammaproteobacteria</taxon>
        <taxon>Aeromonadales</taxon>
        <taxon>Aeromonadaceae</taxon>
        <taxon>Aeromonas</taxon>
    </lineage>
</organism>
<dbReference type="Proteomes" id="UP001630969">
    <property type="component" value="Unassembled WGS sequence"/>
</dbReference>
<evidence type="ECO:0000313" key="2">
    <source>
        <dbReference type="Proteomes" id="UP001630969"/>
    </source>
</evidence>
<sequence>MTAFFSAKPKGSRVGLLLAQDRVMLAALQDPPIFATRSVNSQQEWPVAIAELFSRHGLAKSRVRVALAASLCQQVQIDKPAVPEAEMAGALPWAVKDYVSEPIMQLAMDYVDLPTPPAGQARINVICVPKSRIRLVADAVNAVARLETIQHDELALTSLQERDSRVRMLLWQARGQDLQLLVFHQGGLCFSRQLRGFAALTGEQEPTPMQLDSLMLEIQRSLDYLTGQLKLPEPGALQLAIASPFIGTLVRHMEQTFALPVSAMANKAVLAGVEYLPAYGAALGDPS</sequence>